<evidence type="ECO:0000259" key="2">
    <source>
        <dbReference type="PROSITE" id="PS50853"/>
    </source>
</evidence>
<dbReference type="PANTHER" id="PTHR46708">
    <property type="entry name" value="TENASCIN"/>
    <property type="match status" value="1"/>
</dbReference>
<feature type="domain" description="Fibronectin type-III" evidence="2">
    <location>
        <begin position="93"/>
        <end position="187"/>
    </location>
</feature>
<dbReference type="InterPro" id="IPR036116">
    <property type="entry name" value="FN3_sf"/>
</dbReference>
<sequence length="189" mass="20334">MQIFDIKPTSFKVSWGPPQIPSESSFVEYQYFATATDGEITSNCTTRYDVHCIINGLRPDTLYNVTGVSCDLEKEECSPLLSAPITARTQPAAPKHIQATVLTATSVNVSWAPSPTPDDSGSGKRRVIVTATGGESISRCTTFDETHCRLTGLNPDTRYSITVVACSAVTSECSTSMEAPIFVTTQAIV</sequence>
<dbReference type="Pfam" id="PF00041">
    <property type="entry name" value="fn3"/>
    <property type="match status" value="2"/>
</dbReference>
<dbReference type="Gene3D" id="2.60.40.10">
    <property type="entry name" value="Immunoglobulins"/>
    <property type="match status" value="2"/>
</dbReference>
<dbReference type="SMART" id="SM00060">
    <property type="entry name" value="FN3"/>
    <property type="match status" value="2"/>
</dbReference>
<dbReference type="SUPFAM" id="SSF49265">
    <property type="entry name" value="Fibronectin type III"/>
    <property type="match status" value="1"/>
</dbReference>
<evidence type="ECO:0000256" key="1">
    <source>
        <dbReference type="ARBA" id="ARBA00022737"/>
    </source>
</evidence>
<accession>A0A3P6Q4G4</accession>
<dbReference type="Proteomes" id="UP000281553">
    <property type="component" value="Unassembled WGS sequence"/>
</dbReference>
<dbReference type="InterPro" id="IPR050991">
    <property type="entry name" value="ECM_Regulatory_Proteins"/>
</dbReference>
<dbReference type="EMBL" id="UYRU01005707">
    <property type="protein sequence ID" value="VDK39180.1"/>
    <property type="molecule type" value="Genomic_DNA"/>
</dbReference>
<dbReference type="PROSITE" id="PS50853">
    <property type="entry name" value="FN3"/>
    <property type="match status" value="2"/>
</dbReference>
<reference evidence="3 4" key="1">
    <citation type="submission" date="2018-11" db="EMBL/GenBank/DDBJ databases">
        <authorList>
            <consortium name="Pathogen Informatics"/>
        </authorList>
    </citation>
    <scope>NUCLEOTIDE SEQUENCE [LARGE SCALE GENOMIC DNA]</scope>
</reference>
<evidence type="ECO:0000313" key="3">
    <source>
        <dbReference type="EMBL" id="VDK39180.1"/>
    </source>
</evidence>
<dbReference type="InterPro" id="IPR013783">
    <property type="entry name" value="Ig-like_fold"/>
</dbReference>
<evidence type="ECO:0000313" key="4">
    <source>
        <dbReference type="Proteomes" id="UP000281553"/>
    </source>
</evidence>
<keyword evidence="4" id="KW-1185">Reference proteome</keyword>
<protein>
    <recommendedName>
        <fullName evidence="2">Fibronectin type-III domain-containing protein</fullName>
    </recommendedName>
</protein>
<dbReference type="AlphaFoldDB" id="A0A3P6Q4G4"/>
<dbReference type="PANTHER" id="PTHR46708:SF2">
    <property type="entry name" value="FIBRONECTIN TYPE-III DOMAIN-CONTAINING PROTEIN"/>
    <property type="match status" value="1"/>
</dbReference>
<organism evidence="3 4">
    <name type="scientific">Dibothriocephalus latus</name>
    <name type="common">Fish tapeworm</name>
    <name type="synonym">Diphyllobothrium latum</name>
    <dbReference type="NCBI Taxonomy" id="60516"/>
    <lineage>
        <taxon>Eukaryota</taxon>
        <taxon>Metazoa</taxon>
        <taxon>Spiralia</taxon>
        <taxon>Lophotrochozoa</taxon>
        <taxon>Platyhelminthes</taxon>
        <taxon>Cestoda</taxon>
        <taxon>Eucestoda</taxon>
        <taxon>Diphyllobothriidea</taxon>
        <taxon>Diphyllobothriidae</taxon>
        <taxon>Dibothriocephalus</taxon>
    </lineage>
</organism>
<feature type="domain" description="Fibronectin type-III" evidence="2">
    <location>
        <begin position="1"/>
        <end position="92"/>
    </location>
</feature>
<proteinExistence type="predicted"/>
<dbReference type="InterPro" id="IPR003961">
    <property type="entry name" value="FN3_dom"/>
</dbReference>
<name>A0A3P6Q4G4_DIBLA</name>
<keyword evidence="1" id="KW-0677">Repeat</keyword>
<dbReference type="CDD" id="cd00063">
    <property type="entry name" value="FN3"/>
    <property type="match status" value="2"/>
</dbReference>
<dbReference type="OrthoDB" id="10253954at2759"/>
<gene>
    <name evidence="3" type="ORF">DILT_LOCUS1007</name>
</gene>